<dbReference type="STRING" id="1276538.A0A1X7RCZ0"/>
<dbReference type="PANTHER" id="PTHR33359">
    <property type="entry name" value="MOLYBDOPTERIN SYNTHASE SULFUR CARRIER SUBUNIT"/>
    <property type="match status" value="1"/>
</dbReference>
<evidence type="ECO:0000313" key="7">
    <source>
        <dbReference type="Proteomes" id="UP000215127"/>
    </source>
</evidence>
<dbReference type="GO" id="GO:1990133">
    <property type="term" value="C:molybdopterin adenylyltransferase complex"/>
    <property type="evidence" value="ECO:0007669"/>
    <property type="project" value="TreeGrafter"/>
</dbReference>
<keyword evidence="1 5" id="KW-0963">Cytoplasm</keyword>
<dbReference type="Proteomes" id="UP000215127">
    <property type="component" value="Chromosome 1"/>
</dbReference>
<accession>A0A1X7RCZ0</accession>
<proteinExistence type="inferred from homology"/>
<evidence type="ECO:0000256" key="3">
    <source>
        <dbReference type="ARBA" id="ARBA00022741"/>
    </source>
</evidence>
<dbReference type="AlphaFoldDB" id="A0A1X7RCZ0"/>
<dbReference type="InterPro" id="IPR012675">
    <property type="entry name" value="Beta-grasp_dom_sf"/>
</dbReference>
<dbReference type="PANTHER" id="PTHR33359:SF1">
    <property type="entry name" value="MOLYBDOPTERIN SYNTHASE SULFUR CARRIER SUBUNIT"/>
    <property type="match status" value="1"/>
</dbReference>
<dbReference type="HAMAP" id="MF_03051">
    <property type="entry name" value="MOCS2A"/>
    <property type="match status" value="1"/>
</dbReference>
<keyword evidence="3 5" id="KW-0547">Nucleotide-binding</keyword>
<dbReference type="CDD" id="cd00754">
    <property type="entry name" value="Ubl_MoaD"/>
    <property type="match status" value="1"/>
</dbReference>
<evidence type="ECO:0000313" key="6">
    <source>
        <dbReference type="EMBL" id="SMQ45091.1"/>
    </source>
</evidence>
<evidence type="ECO:0000256" key="2">
    <source>
        <dbReference type="ARBA" id="ARBA00022553"/>
    </source>
</evidence>
<dbReference type="Gene3D" id="3.10.20.30">
    <property type="match status" value="1"/>
</dbReference>
<dbReference type="GO" id="GO:0000166">
    <property type="term" value="F:nucleotide binding"/>
    <property type="evidence" value="ECO:0007669"/>
    <property type="project" value="UniProtKB-KW"/>
</dbReference>
<comment type="caution">
    <text evidence="5">Lacks conserved residue(s) required for the propagation of feature annotation.</text>
</comment>
<dbReference type="GO" id="GO:0030366">
    <property type="term" value="F:molybdopterin synthase activity"/>
    <property type="evidence" value="ECO:0007669"/>
    <property type="project" value="UniProtKB-UniRule"/>
</dbReference>
<comment type="similarity">
    <text evidence="5">Belongs to the MoaD family. MOCS2A subfamily.</text>
</comment>
<name>A0A1X7RCZ0_ZYMT9</name>
<evidence type="ECO:0000256" key="5">
    <source>
        <dbReference type="HAMAP-Rule" id="MF_03051"/>
    </source>
</evidence>
<protein>
    <recommendedName>
        <fullName evidence="5">Molybdopterin synthase sulfur carrier subunit</fullName>
    </recommendedName>
    <alternativeName>
        <fullName evidence="5">Common component for nitrate reductase and xanthine dehydrogenase protein G</fullName>
    </alternativeName>
    <alternativeName>
        <fullName evidence="5">Molybdenum cofactor synthesis protein 2 small subunit</fullName>
    </alternativeName>
    <alternativeName>
        <fullName evidence="5">Molybdenum cofactor synthesis protein 2A</fullName>
    </alternativeName>
    <alternativeName>
        <fullName evidence="5">Sulfur carrier protein MOCS2A</fullName>
        <shortName evidence="5">MOCS2A</shortName>
    </alternativeName>
</protein>
<comment type="pathway">
    <text evidence="5">Cofactor biosynthesis; molybdopterin biosynthesis.</text>
</comment>
<evidence type="ECO:0000256" key="4">
    <source>
        <dbReference type="ARBA" id="ARBA00023150"/>
    </source>
</evidence>
<dbReference type="GO" id="GO:1990140">
    <property type="term" value="C:molybdopterin synthase complex"/>
    <property type="evidence" value="ECO:0007669"/>
    <property type="project" value="UniProtKB-UniRule"/>
</dbReference>
<comment type="subunit">
    <text evidence="5">Heterotetramer; composed of 2 small (MOCS2A) and 2 large (MOCS2B) subunits.</text>
</comment>
<dbReference type="InterPro" id="IPR003749">
    <property type="entry name" value="ThiS/MoaD-like"/>
</dbReference>
<dbReference type="InterPro" id="IPR016155">
    <property type="entry name" value="Mopterin_synth/thiamin_S_b"/>
</dbReference>
<keyword evidence="7" id="KW-1185">Reference proteome</keyword>
<dbReference type="EMBL" id="LT853692">
    <property type="protein sequence ID" value="SMQ45091.1"/>
    <property type="molecule type" value="Genomic_DNA"/>
</dbReference>
<dbReference type="Pfam" id="PF02597">
    <property type="entry name" value="ThiS"/>
    <property type="match status" value="1"/>
</dbReference>
<evidence type="ECO:0000256" key="1">
    <source>
        <dbReference type="ARBA" id="ARBA00022490"/>
    </source>
</evidence>
<dbReference type="InterPro" id="IPR028887">
    <property type="entry name" value="MOCS2A_euk"/>
</dbReference>
<dbReference type="UniPathway" id="UPA00344"/>
<dbReference type="GO" id="GO:0006777">
    <property type="term" value="P:Mo-molybdopterin cofactor biosynthetic process"/>
    <property type="evidence" value="ECO:0007669"/>
    <property type="project" value="UniProtKB-UniRule"/>
</dbReference>
<comment type="function">
    <text evidence="5">Acts as a sulfur carrier required for molybdopterin biosynthesis. Component of the molybdopterin synthase complex that catalyzes the conversion of precursor Z into molybdopterin by mediating the incorporation of 2 sulfur atoms into precursor Z to generate a dithiolene group. In the complex, serves as sulfur donor by being thiocarboxylated (-COSH) at its C-terminus by UBA4. After interaction with MOCS2B, the sulfur is then transferred to precursor Z to form molybdopterin.</text>
</comment>
<dbReference type="InterPro" id="IPR044672">
    <property type="entry name" value="MOCS2A"/>
</dbReference>
<comment type="subcellular location">
    <subcellularLocation>
        <location evidence="5">Cytoplasm</location>
    </subcellularLocation>
</comment>
<gene>
    <name evidence="5" type="primary">cnxG</name>
    <name evidence="6" type="ORF">ZT3D7_G235</name>
</gene>
<keyword evidence="2" id="KW-0597">Phosphoprotein</keyword>
<sequence>MSVGYFTYTYAMTATKPPAGHFTLLYFAASTSYSRKEHDFFQAPLPIAKLFDMLDNQYPGIKSRVLDSSAVTVNLDYVDVEEETGKGDAGLIIKEGDEVAIIPPQRRETGLCQPTAVSGDHEGRTSVQVEHPGSEAGQIFEFKPSLAGYPAQYLMPYFTGSGCCLQLFIIPWP</sequence>
<organism evidence="6 7">
    <name type="scientific">Zymoseptoria tritici (strain ST99CH_3D7)</name>
    <dbReference type="NCBI Taxonomy" id="1276538"/>
    <lineage>
        <taxon>Eukaryota</taxon>
        <taxon>Fungi</taxon>
        <taxon>Dikarya</taxon>
        <taxon>Ascomycota</taxon>
        <taxon>Pezizomycotina</taxon>
        <taxon>Dothideomycetes</taxon>
        <taxon>Dothideomycetidae</taxon>
        <taxon>Mycosphaerellales</taxon>
        <taxon>Mycosphaerellaceae</taxon>
        <taxon>Zymoseptoria</taxon>
    </lineage>
</organism>
<comment type="PTM">
    <text evidence="5">C-terminal thiocarboxylation occurs in 2 steps, it is first acyl-adenylated (-COAMP) via the hesA/moeB/thiF part of UBA4, then thiocarboxylated (-COSH) via the rhodanese domain of UBA4.</text>
</comment>
<dbReference type="SUPFAM" id="SSF54285">
    <property type="entry name" value="MoaD/ThiS"/>
    <property type="match status" value="1"/>
</dbReference>
<reference evidence="6 7" key="1">
    <citation type="submission" date="2016-06" db="EMBL/GenBank/DDBJ databases">
        <authorList>
            <person name="Kjaerup R.B."/>
            <person name="Dalgaard T.S."/>
            <person name="Juul-Madsen H.R."/>
        </authorList>
    </citation>
    <scope>NUCLEOTIDE SEQUENCE [LARGE SCALE GENOMIC DNA]</scope>
</reference>
<keyword evidence="4 5" id="KW-0501">Molybdenum cofactor biosynthesis</keyword>